<dbReference type="AlphaFoldDB" id="A0A1C3HN65"/>
<feature type="signal peptide" evidence="1">
    <location>
        <begin position="1"/>
        <end position="24"/>
    </location>
</feature>
<evidence type="ECO:0000259" key="2">
    <source>
        <dbReference type="Pfam" id="PF06586"/>
    </source>
</evidence>
<dbReference type="InterPro" id="IPR014126">
    <property type="entry name" value="TraK_Ftype"/>
</dbReference>
<organism evidence="4">
    <name type="scientific">Serratia marcescens</name>
    <dbReference type="NCBI Taxonomy" id="615"/>
    <lineage>
        <taxon>Bacteria</taxon>
        <taxon>Pseudomonadati</taxon>
        <taxon>Pseudomonadota</taxon>
        <taxon>Gammaproteobacteria</taxon>
        <taxon>Enterobacterales</taxon>
        <taxon>Yersiniaceae</taxon>
        <taxon>Serratia</taxon>
    </lineage>
</organism>
<dbReference type="InterPro" id="IPR010563">
    <property type="entry name" value="TraK_N"/>
</dbReference>
<dbReference type="RefSeq" id="WP_172691724.1">
    <property type="nucleotide sequence ID" value="NZ_LT575491.1"/>
</dbReference>
<dbReference type="InterPro" id="IPR055397">
    <property type="entry name" value="TraK_C"/>
</dbReference>
<feature type="chain" id="PRO_5008675338" evidence="1">
    <location>
        <begin position="25"/>
        <end position="248"/>
    </location>
</feature>
<accession>A0A1C3HN65</accession>
<dbReference type="EMBL" id="LT575491">
    <property type="protein sequence ID" value="SAY46493.1"/>
    <property type="molecule type" value="Genomic_DNA"/>
</dbReference>
<reference evidence="4" key="1">
    <citation type="submission" date="2016-05" db="EMBL/GenBank/DDBJ databases">
        <authorList>
            <person name="Lavstsen T."/>
            <person name="Jespersen J.S."/>
        </authorList>
    </citation>
    <scope>NUCLEOTIDE SEQUENCE</scope>
    <source>
        <strain evidence="4">PWN146_assembly</strain>
    </source>
</reference>
<keyword evidence="1" id="KW-0732">Signal</keyword>
<dbReference type="Pfam" id="PF06586">
    <property type="entry name" value="TraK_N"/>
    <property type="match status" value="1"/>
</dbReference>
<feature type="domain" description="TraK N-terminal" evidence="2">
    <location>
        <begin position="35"/>
        <end position="121"/>
    </location>
</feature>
<evidence type="ECO:0000259" key="3">
    <source>
        <dbReference type="Pfam" id="PF23536"/>
    </source>
</evidence>
<protein>
    <submittedName>
        <fullName evidence="4">TraK protein</fullName>
    </submittedName>
</protein>
<name>A0A1C3HN65_SERMA</name>
<dbReference type="Pfam" id="PF23536">
    <property type="entry name" value="TraK_C"/>
    <property type="match status" value="1"/>
</dbReference>
<evidence type="ECO:0000256" key="1">
    <source>
        <dbReference type="SAM" id="SignalP"/>
    </source>
</evidence>
<gene>
    <name evidence="4" type="ORF">PWN146_05262</name>
</gene>
<proteinExistence type="predicted"/>
<dbReference type="NCBIfam" id="TIGR02756">
    <property type="entry name" value="TraK_Ftype"/>
    <property type="match status" value="1"/>
</dbReference>
<feature type="domain" description="TraK C-terminal" evidence="3">
    <location>
        <begin position="133"/>
        <end position="232"/>
    </location>
</feature>
<dbReference type="NCBIfam" id="NF010296">
    <property type="entry name" value="PRK13736.1"/>
    <property type="match status" value="1"/>
</dbReference>
<evidence type="ECO:0000313" key="4">
    <source>
        <dbReference type="EMBL" id="SAY46493.1"/>
    </source>
</evidence>
<sequence length="248" mass="26548">MKTNNPVHGWLIACALTAAGTAHAGTVLAPVTIPLQNGSQAAVALSNSEPNLFNVPGDSVLAVSGVDENLVRYEPTANGGLVLSTLNKKPFTFVIETERGMNFSIRAVPRAGSGRTFQLVSGDRGISEPARIWEQSQPYESMLVDLNRSLMEGRLPVGYGQVPVTAEQLAAPYGLRAEAAQVWKGHNLKVVRFTVSNPGTSPRWVNEHDFWTAGVRAVMFDTPTRQIVAGGRAGVWITFSGEAADGQH</sequence>